<name>A0A250JES9_9BACT</name>
<evidence type="ECO:0000256" key="1">
    <source>
        <dbReference type="SAM" id="Phobius"/>
    </source>
</evidence>
<reference evidence="2 3" key="1">
    <citation type="submission" date="2017-06" db="EMBL/GenBank/DDBJ databases">
        <title>Sequencing and comparative analysis of myxobacterial genomes.</title>
        <authorList>
            <person name="Rupp O."/>
            <person name="Goesmann A."/>
            <person name="Sogaard-Andersen L."/>
        </authorList>
    </citation>
    <scope>NUCLEOTIDE SEQUENCE [LARGE SCALE GENOMIC DNA]</scope>
    <source>
        <strain evidence="2 3">DSM 52655</strain>
    </source>
</reference>
<accession>A0A250JES9</accession>
<dbReference type="Proteomes" id="UP000217257">
    <property type="component" value="Chromosome"/>
</dbReference>
<dbReference type="AlphaFoldDB" id="A0A250JES9"/>
<dbReference type="EMBL" id="CP022098">
    <property type="protein sequence ID" value="ATB41992.1"/>
    <property type="molecule type" value="Genomic_DNA"/>
</dbReference>
<dbReference type="KEGG" id="cfus:CYFUS_007468"/>
<feature type="transmembrane region" description="Helical" evidence="1">
    <location>
        <begin position="12"/>
        <end position="34"/>
    </location>
</feature>
<dbReference type="RefSeq" id="WP_157758884.1">
    <property type="nucleotide sequence ID" value="NZ_CP022098.1"/>
</dbReference>
<keyword evidence="1" id="KW-0472">Membrane</keyword>
<sequence>MNPKPEAEAPGGHLPTLIACFMHFDLSFTLWVLLGSLGVFAAEDVGLSAAQKT</sequence>
<keyword evidence="1" id="KW-0812">Transmembrane</keyword>
<proteinExistence type="predicted"/>
<evidence type="ECO:0000313" key="3">
    <source>
        <dbReference type="Proteomes" id="UP000217257"/>
    </source>
</evidence>
<keyword evidence="1" id="KW-1133">Transmembrane helix</keyword>
<evidence type="ECO:0000313" key="2">
    <source>
        <dbReference type="EMBL" id="ATB41992.1"/>
    </source>
</evidence>
<dbReference type="PROSITE" id="PS51257">
    <property type="entry name" value="PROKAR_LIPOPROTEIN"/>
    <property type="match status" value="1"/>
</dbReference>
<gene>
    <name evidence="2" type="ORF">CYFUS_007468</name>
</gene>
<organism evidence="2 3">
    <name type="scientific">Cystobacter fuscus</name>
    <dbReference type="NCBI Taxonomy" id="43"/>
    <lineage>
        <taxon>Bacteria</taxon>
        <taxon>Pseudomonadati</taxon>
        <taxon>Myxococcota</taxon>
        <taxon>Myxococcia</taxon>
        <taxon>Myxococcales</taxon>
        <taxon>Cystobacterineae</taxon>
        <taxon>Archangiaceae</taxon>
        <taxon>Cystobacter</taxon>
    </lineage>
</organism>
<protein>
    <submittedName>
        <fullName evidence="2">MFS transporter</fullName>
    </submittedName>
</protein>